<dbReference type="RefSeq" id="WP_171302592.1">
    <property type="nucleotide sequence ID" value="NZ_JABFIF010000001.1"/>
</dbReference>
<reference evidence="1 2" key="1">
    <citation type="submission" date="2020-05" db="EMBL/GenBank/DDBJ databases">
        <title>Draft genome sequence of Clostridium cochlearium strain AGROS13 isolated from a sheep dairy farm in New Zealand.</title>
        <authorList>
            <person name="Gupta T.B."/>
            <person name="Jauregui R."/>
            <person name="Risson A.N."/>
            <person name="Brightwell G."/>
            <person name="Maclean P."/>
        </authorList>
    </citation>
    <scope>NUCLEOTIDE SEQUENCE [LARGE SCALE GENOMIC DNA]</scope>
    <source>
        <strain evidence="1 2">AGROS13</strain>
    </source>
</reference>
<name>A0A7Y3XX29_CLOCO</name>
<protein>
    <submittedName>
        <fullName evidence="1">Uncharacterized protein</fullName>
    </submittedName>
</protein>
<comment type="caution">
    <text evidence="1">The sequence shown here is derived from an EMBL/GenBank/DDBJ whole genome shotgun (WGS) entry which is preliminary data.</text>
</comment>
<gene>
    <name evidence="1" type="ORF">HMJ28_00300</name>
</gene>
<proteinExistence type="predicted"/>
<dbReference type="AlphaFoldDB" id="A0A7Y3XX29"/>
<organism evidence="1 2">
    <name type="scientific">Clostridium cochlearium</name>
    <dbReference type="NCBI Taxonomy" id="1494"/>
    <lineage>
        <taxon>Bacteria</taxon>
        <taxon>Bacillati</taxon>
        <taxon>Bacillota</taxon>
        <taxon>Clostridia</taxon>
        <taxon>Eubacteriales</taxon>
        <taxon>Clostridiaceae</taxon>
        <taxon>Clostridium</taxon>
    </lineage>
</organism>
<accession>A0A7Y3XX29</accession>
<dbReference type="Proteomes" id="UP000528432">
    <property type="component" value="Unassembled WGS sequence"/>
</dbReference>
<evidence type="ECO:0000313" key="1">
    <source>
        <dbReference type="EMBL" id="NOH14841.1"/>
    </source>
</evidence>
<dbReference type="EMBL" id="JABFIF010000001">
    <property type="protein sequence ID" value="NOH14841.1"/>
    <property type="molecule type" value="Genomic_DNA"/>
</dbReference>
<evidence type="ECO:0000313" key="2">
    <source>
        <dbReference type="Proteomes" id="UP000528432"/>
    </source>
</evidence>
<sequence>MNKRQLKKLAKKQEITKEEAQKAWNIVARYLNKRKEISFYLTPWGKEGNERKYSIGSIDGTFLVADTEWDKYSNYKMGW</sequence>